<gene>
    <name evidence="3" type="ORF">MCOR_36205</name>
</gene>
<feature type="compositionally biased region" description="Basic and acidic residues" evidence="1">
    <location>
        <begin position="19"/>
        <end position="45"/>
    </location>
</feature>
<evidence type="ECO:0000259" key="2">
    <source>
        <dbReference type="Pfam" id="PF10252"/>
    </source>
</evidence>
<dbReference type="Pfam" id="PF10252">
    <property type="entry name" value="PP28"/>
    <property type="match status" value="1"/>
</dbReference>
<dbReference type="PANTHER" id="PTHR22055">
    <property type="entry name" value="28 KDA HEAT- AND ACID-STABLE PHOSPHOPROTEIN PDGF-ASSOCIATED PROTEIN"/>
    <property type="match status" value="1"/>
</dbReference>
<protein>
    <recommendedName>
        <fullName evidence="2">Casein kinase substrate phosphoprotein PP28 domain-containing protein</fullName>
    </recommendedName>
</protein>
<dbReference type="EMBL" id="CACVKT020006490">
    <property type="protein sequence ID" value="CAC5402238.1"/>
    <property type="molecule type" value="Genomic_DNA"/>
</dbReference>
<feature type="domain" description="Casein kinase substrate phosphoprotein PP28" evidence="2">
    <location>
        <begin position="98"/>
        <end position="175"/>
    </location>
</feature>
<evidence type="ECO:0000313" key="3">
    <source>
        <dbReference type="EMBL" id="CAC5402238.1"/>
    </source>
</evidence>
<feature type="compositionally biased region" description="Basic and acidic residues" evidence="1">
    <location>
        <begin position="84"/>
        <end position="100"/>
    </location>
</feature>
<keyword evidence="4" id="KW-1185">Reference proteome</keyword>
<dbReference type="InterPro" id="IPR019380">
    <property type="entry name" value="Casein_kinase_sb_PP28"/>
</dbReference>
<evidence type="ECO:0000256" key="1">
    <source>
        <dbReference type="SAM" id="MobiDB-lite"/>
    </source>
</evidence>
<name>A0A6J8D0I8_MYTCO</name>
<dbReference type="AlphaFoldDB" id="A0A6J8D0I8"/>
<feature type="compositionally biased region" description="Acidic residues" evidence="1">
    <location>
        <begin position="46"/>
        <end position="55"/>
    </location>
</feature>
<organism evidence="3 4">
    <name type="scientific">Mytilus coruscus</name>
    <name type="common">Sea mussel</name>
    <dbReference type="NCBI Taxonomy" id="42192"/>
    <lineage>
        <taxon>Eukaryota</taxon>
        <taxon>Metazoa</taxon>
        <taxon>Spiralia</taxon>
        <taxon>Lophotrochozoa</taxon>
        <taxon>Mollusca</taxon>
        <taxon>Bivalvia</taxon>
        <taxon>Autobranchia</taxon>
        <taxon>Pteriomorphia</taxon>
        <taxon>Mytilida</taxon>
        <taxon>Mytiloidea</taxon>
        <taxon>Mytilidae</taxon>
        <taxon>Mytilinae</taxon>
        <taxon>Mytilus</taxon>
    </lineage>
</organism>
<dbReference type="InterPro" id="IPR039876">
    <property type="entry name" value="HAP28"/>
</dbReference>
<dbReference type="Proteomes" id="UP000507470">
    <property type="component" value="Unassembled WGS sequence"/>
</dbReference>
<proteinExistence type="predicted"/>
<sequence length="184" mass="21195">MPRGGPRGNKKTHKGQRRHFTDESEMKHAQEKEERQKEWRRKQGIESEEEEEEDGKEAVKETKGAAAPGDLPPSSSEEDSDDESDRHKGVEHLIEVENPNRMKGRAIKKVTELEGGKTELTRREREEIEKQQAKANYQKMHMAGKTDEARADLARLAIIRKQREEATKKKEEQKAKEEAAKKKS</sequence>
<feature type="compositionally biased region" description="Basic residues" evidence="1">
    <location>
        <begin position="8"/>
        <end position="18"/>
    </location>
</feature>
<accession>A0A6J8D0I8</accession>
<feature type="region of interest" description="Disordered" evidence="1">
    <location>
        <begin position="164"/>
        <end position="184"/>
    </location>
</feature>
<feature type="region of interest" description="Disordered" evidence="1">
    <location>
        <begin position="1"/>
        <end position="105"/>
    </location>
</feature>
<evidence type="ECO:0000313" key="4">
    <source>
        <dbReference type="Proteomes" id="UP000507470"/>
    </source>
</evidence>
<reference evidence="3 4" key="1">
    <citation type="submission" date="2020-06" db="EMBL/GenBank/DDBJ databases">
        <authorList>
            <person name="Li R."/>
            <person name="Bekaert M."/>
        </authorList>
    </citation>
    <scope>NUCLEOTIDE SEQUENCE [LARGE SCALE GENOMIC DNA]</scope>
    <source>
        <strain evidence="4">wild</strain>
    </source>
</reference>